<gene>
    <name evidence="1" type="ORF">HXX08_06645</name>
    <name evidence="2" type="ORF">OZ401_000677</name>
</gene>
<evidence type="ECO:0000313" key="4">
    <source>
        <dbReference type="Proteomes" id="UP001431572"/>
    </source>
</evidence>
<dbReference type="EMBL" id="JACATZ010000001">
    <property type="protein sequence ID" value="NWJ45538.1"/>
    <property type="molecule type" value="Genomic_DNA"/>
</dbReference>
<protein>
    <submittedName>
        <fullName evidence="1">Uncharacterized protein</fullName>
    </submittedName>
</protein>
<keyword evidence="4" id="KW-1185">Reference proteome</keyword>
<sequence>MELLSNTGDNRKFSITGWSSAEIIALDRAVASGSLPYCVRSQDFSVPGKKLAGRCYYFYISSEHGKDDGLGMAIDWLNKRVKKEI</sequence>
<dbReference type="RefSeq" id="WP_341469305.1">
    <property type="nucleotide sequence ID" value="NZ_CP128399.1"/>
</dbReference>
<dbReference type="EMBL" id="CP128399">
    <property type="protein sequence ID" value="WJW67411.1"/>
    <property type="molecule type" value="Genomic_DNA"/>
</dbReference>
<organism evidence="1 3">
    <name type="scientific">Candidatus Chlorohelix allophototropha</name>
    <dbReference type="NCBI Taxonomy" id="3003348"/>
    <lineage>
        <taxon>Bacteria</taxon>
        <taxon>Bacillati</taxon>
        <taxon>Chloroflexota</taxon>
        <taxon>Chloroflexia</taxon>
        <taxon>Candidatus Chloroheliales</taxon>
        <taxon>Candidatus Chloroheliaceae</taxon>
        <taxon>Candidatus Chlorohelix</taxon>
    </lineage>
</organism>
<evidence type="ECO:0000313" key="1">
    <source>
        <dbReference type="EMBL" id="NWJ45538.1"/>
    </source>
</evidence>
<name>A0A8T7LU24_9CHLR</name>
<reference evidence="2" key="2">
    <citation type="journal article" date="2024" name="Nature">
        <title>Anoxygenic phototroph of the Chloroflexota uses a type I reaction centre.</title>
        <authorList>
            <person name="Tsuji J.M."/>
            <person name="Shaw N.A."/>
            <person name="Nagashima S."/>
            <person name="Venkiteswaran J.J."/>
            <person name="Schiff S.L."/>
            <person name="Watanabe T."/>
            <person name="Fukui M."/>
            <person name="Hanada S."/>
            <person name="Tank M."/>
            <person name="Neufeld J.D."/>
        </authorList>
    </citation>
    <scope>NUCLEOTIDE SEQUENCE</scope>
    <source>
        <strain evidence="2">L227-S17</strain>
    </source>
</reference>
<accession>A0A8T7LU24</accession>
<dbReference type="AlphaFoldDB" id="A0A8T7LU24"/>
<evidence type="ECO:0000313" key="3">
    <source>
        <dbReference type="Proteomes" id="UP000521676"/>
    </source>
</evidence>
<reference evidence="1 3" key="1">
    <citation type="submission" date="2020-06" db="EMBL/GenBank/DDBJ databases">
        <title>Anoxygenic phototrophic Chloroflexota member uses a Type I reaction center.</title>
        <authorList>
            <person name="Tsuji J.M."/>
            <person name="Shaw N.A."/>
            <person name="Nagashima S."/>
            <person name="Venkiteswaran J."/>
            <person name="Schiff S.L."/>
            <person name="Hanada S."/>
            <person name="Tank M."/>
            <person name="Neufeld J.D."/>
        </authorList>
    </citation>
    <scope>NUCLEOTIDE SEQUENCE [LARGE SCALE GENOMIC DNA]</scope>
    <source>
        <strain evidence="1">L227-S17</strain>
    </source>
</reference>
<dbReference type="Proteomes" id="UP001431572">
    <property type="component" value="Chromosome 1"/>
</dbReference>
<evidence type="ECO:0000313" key="2">
    <source>
        <dbReference type="EMBL" id="WJW67411.1"/>
    </source>
</evidence>
<proteinExistence type="predicted"/>
<dbReference type="Proteomes" id="UP000521676">
    <property type="component" value="Unassembled WGS sequence"/>
</dbReference>